<gene>
    <name evidence="16" type="ORF">VTK73DRAFT_8839</name>
</gene>
<keyword evidence="11 13" id="KW-0472">Membrane</keyword>
<evidence type="ECO:0000313" key="17">
    <source>
        <dbReference type="Proteomes" id="UP001586593"/>
    </source>
</evidence>
<feature type="transmembrane region" description="Helical" evidence="13">
    <location>
        <begin position="1240"/>
        <end position="1259"/>
    </location>
</feature>
<dbReference type="PROSITE" id="PS00154">
    <property type="entry name" value="ATPASE_E1_E2"/>
    <property type="match status" value="1"/>
</dbReference>
<evidence type="ECO:0000256" key="9">
    <source>
        <dbReference type="ARBA" id="ARBA00022967"/>
    </source>
</evidence>
<evidence type="ECO:0000313" key="16">
    <source>
        <dbReference type="EMBL" id="KAL1877102.1"/>
    </source>
</evidence>
<dbReference type="InterPro" id="IPR001757">
    <property type="entry name" value="P_typ_ATPase"/>
</dbReference>
<feature type="transmembrane region" description="Helical" evidence="13">
    <location>
        <begin position="1123"/>
        <end position="1142"/>
    </location>
</feature>
<keyword evidence="4 13" id="KW-0812">Transmembrane</keyword>
<dbReference type="SUPFAM" id="SSF81665">
    <property type="entry name" value="Calcium ATPase, transmembrane domain M"/>
    <property type="match status" value="1"/>
</dbReference>
<evidence type="ECO:0000256" key="5">
    <source>
        <dbReference type="ARBA" id="ARBA00022723"/>
    </source>
</evidence>
<dbReference type="InterPro" id="IPR047821">
    <property type="entry name" value="P5B-type_ATPase"/>
</dbReference>
<evidence type="ECO:0000256" key="8">
    <source>
        <dbReference type="ARBA" id="ARBA00022842"/>
    </source>
</evidence>
<name>A0ABR3XNF2_9PEZI</name>
<evidence type="ECO:0000256" key="13">
    <source>
        <dbReference type="RuleBase" id="RU362082"/>
    </source>
</evidence>
<dbReference type="Pfam" id="PF00122">
    <property type="entry name" value="E1-E2_ATPase"/>
    <property type="match status" value="1"/>
</dbReference>
<dbReference type="SUPFAM" id="SSF56784">
    <property type="entry name" value="HAD-like"/>
    <property type="match status" value="1"/>
</dbReference>
<dbReference type="InterPro" id="IPR008250">
    <property type="entry name" value="ATPase_P-typ_transduc_dom_A_sf"/>
</dbReference>
<keyword evidence="7 13" id="KW-0067">ATP-binding</keyword>
<dbReference type="NCBIfam" id="TIGR01657">
    <property type="entry name" value="P-ATPase-V"/>
    <property type="match status" value="1"/>
</dbReference>
<dbReference type="EC" id="7.2.2.-" evidence="13"/>
<dbReference type="Gene3D" id="2.70.150.10">
    <property type="entry name" value="Calcium-transporting ATPase, cytoplasmic transduction domain A"/>
    <property type="match status" value="1"/>
</dbReference>
<feature type="transmembrane region" description="Helical" evidence="13">
    <location>
        <begin position="589"/>
        <end position="610"/>
    </location>
</feature>
<dbReference type="PANTHER" id="PTHR45630">
    <property type="entry name" value="CATION-TRANSPORTING ATPASE-RELATED"/>
    <property type="match status" value="1"/>
</dbReference>
<dbReference type="CDD" id="cd07542">
    <property type="entry name" value="P-type_ATPase_cation"/>
    <property type="match status" value="1"/>
</dbReference>
<dbReference type="Gene3D" id="3.40.50.1000">
    <property type="entry name" value="HAD superfamily/HAD-like"/>
    <property type="match status" value="1"/>
</dbReference>
<evidence type="ECO:0000256" key="11">
    <source>
        <dbReference type="ARBA" id="ARBA00023136"/>
    </source>
</evidence>
<dbReference type="InterPro" id="IPR023299">
    <property type="entry name" value="ATPase_P-typ_cyto_dom_N"/>
</dbReference>
<protein>
    <recommendedName>
        <fullName evidence="13">Cation-transporting ATPase</fullName>
        <ecNumber evidence="13">7.2.2.-</ecNumber>
    </recommendedName>
</protein>
<proteinExistence type="inferred from homology"/>
<keyword evidence="9 13" id="KW-1278">Translocase</keyword>
<dbReference type="InterPro" id="IPR006544">
    <property type="entry name" value="P-type_TPase_V"/>
</dbReference>
<evidence type="ECO:0000256" key="3">
    <source>
        <dbReference type="ARBA" id="ARBA00022553"/>
    </source>
</evidence>
<feature type="transmembrane region" description="Helical" evidence="13">
    <location>
        <begin position="187"/>
        <end position="208"/>
    </location>
</feature>
<keyword evidence="8 13" id="KW-0460">Magnesium</keyword>
<dbReference type="PRINTS" id="PR00119">
    <property type="entry name" value="CATATPASE"/>
</dbReference>
<comment type="subcellular location">
    <subcellularLocation>
        <location evidence="1 13">Membrane</location>
        <topology evidence="1 13">Multi-pass membrane protein</topology>
    </subcellularLocation>
</comment>
<keyword evidence="5 13" id="KW-0479">Metal-binding</keyword>
<evidence type="ECO:0000256" key="6">
    <source>
        <dbReference type="ARBA" id="ARBA00022741"/>
    </source>
</evidence>
<sequence length="1333" mass="149686">MNRDAEHVGDQPTSDNAAAGLYRLNSNQSLSSVFEDVEMAHDELYSGPMAESLPTSVSAFTHRRARADSITSFAFYQEEPDESPIIDEEEGIASDVGDLPFGDVGGEEEEEEDWAEMDRQASENDYVLHRRTSTISRGSVNSRLLRRDSGLSSASGFGTGRSSQKIYMPNEDLYVAIAGFRTSRLGLSIYGLACTLTFGLAWLIFRWVPRWYVKLVGRQTPLRECHWVVVENQWNEMAILEVDTKPYGRPMSTVFGLPDKVTSYLLGDDQDPIITYLRMLNYRYVRFYFHPVKDKFLLCAGWKDPLWANTKSVRAGIDSEEKSHREIVFGNNLVDIEQKSISRLLVDEVFHPFYVFQIASLILWSMDEYYYYAVAILIMSVGSITTTLIETRSTMRRLREISRFECDVRVLRNGFWRYLSSADLVPGDIYEISDPNLEQFPADSLLLSGDCIVNESMLTGESVPVSKTPATDDTLCQLDLSASAVLPEVAKHFLFCGTKVIRARRPQDDRDEEAVALAMVVRTGFNTTKGALVRSMLFPKPSGFKFYRDSFRYISVMACVAVLGFVTSFINFIRLRLEWHLIVVRALDLITIVVPPALPATLTIGTNFALGRLRSKQIFCISPQRVNVGGKIDIMCFDKTGTLTEDGLDVLGVRVVSKSANRFGDILSLPESLIPNNNQESNDADSINTQKAALFTMATCHSLRSVDGELVGDPLDLKMFEFTGWTFEEGGQGGGSIDDEEQGTLQPSIVRPPSEAMPILNGSSDSEEQNAPFELGVLRSFEFVSHLRRASVIVRKFGQISGDIYVKGAPECMREICKAESLPSDYNELLTYYTHKGYRVIGCATKHINRLSWVKAQKMSRQQVESDLEFVGFIIFENKLKPTTKSVLEELLRSNIGAVMVTGDNILTAISVARESNLINKTAHCFVPHFVEGHSREPNSRLHWESIDDSRYKLDENTLLPLPAPVEADASLPYEISNLRNYSIAVSGDVFRWVIDYAPPEVMSRMLVTGKVFARMSPDEKHELVEKLQNIDYCCGFCGDGANDCGALKAADVGISLSEAEASVAAPFTSRIFDIRCVPEVIREGRAALVTSFSCFKYMSLYSAIQFTSVSFLYASASNLGDFQFLFIDLLLILPIAIFMSWAGPYPELCRKRPTADLVSRKVLVPLLGQMCICILVQALVFVSVRKQPWFIPPKVNPGKSNIENSENTSLFLTSCFEYIFSGVVLNAGRPFRRPALHNWPFVATVSATLFCTVYMVLGPAKWVMQLMQLTYLSWGFKLFIIVVGLSYLVIAFVSENFIFQRIARALGRLKESFTKESKKRKEYKLIQDRMLF</sequence>
<dbReference type="InterPro" id="IPR044492">
    <property type="entry name" value="P_typ_ATPase_HD_dom"/>
</dbReference>
<evidence type="ECO:0000256" key="4">
    <source>
        <dbReference type="ARBA" id="ARBA00022692"/>
    </source>
</evidence>
<dbReference type="InterPro" id="IPR036412">
    <property type="entry name" value="HAD-like_sf"/>
</dbReference>
<feature type="transmembrane region" description="Helical" evidence="13">
    <location>
        <begin position="553"/>
        <end position="577"/>
    </location>
</feature>
<dbReference type="SUPFAM" id="SSF81660">
    <property type="entry name" value="Metal cation-transporting ATPase, ATP-binding domain N"/>
    <property type="match status" value="1"/>
</dbReference>
<keyword evidence="6 13" id="KW-0547">Nucleotide-binding</keyword>
<dbReference type="Pfam" id="PF12409">
    <property type="entry name" value="P5-ATPase"/>
    <property type="match status" value="1"/>
</dbReference>
<reference evidence="16 17" key="1">
    <citation type="journal article" date="2024" name="Commun. Biol.">
        <title>Comparative genomic analysis of thermophilic fungi reveals convergent evolutionary adaptations and gene losses.</title>
        <authorList>
            <person name="Steindorff A.S."/>
            <person name="Aguilar-Pontes M.V."/>
            <person name="Robinson A.J."/>
            <person name="Andreopoulos B."/>
            <person name="LaButti K."/>
            <person name="Kuo A."/>
            <person name="Mondo S."/>
            <person name="Riley R."/>
            <person name="Otillar R."/>
            <person name="Haridas S."/>
            <person name="Lipzen A."/>
            <person name="Grimwood J."/>
            <person name="Schmutz J."/>
            <person name="Clum A."/>
            <person name="Reid I.D."/>
            <person name="Moisan M.C."/>
            <person name="Butler G."/>
            <person name="Nguyen T.T.M."/>
            <person name="Dewar K."/>
            <person name="Conant G."/>
            <person name="Drula E."/>
            <person name="Henrissat B."/>
            <person name="Hansel C."/>
            <person name="Singer S."/>
            <person name="Hutchinson M.I."/>
            <person name="de Vries R.P."/>
            <person name="Natvig D.O."/>
            <person name="Powell A.J."/>
            <person name="Tsang A."/>
            <person name="Grigoriev I.V."/>
        </authorList>
    </citation>
    <scope>NUCLEOTIDE SEQUENCE [LARGE SCALE GENOMIC DNA]</scope>
    <source>
        <strain evidence="16 17">ATCC 24622</strain>
    </source>
</reference>
<dbReference type="InterPro" id="IPR023214">
    <property type="entry name" value="HAD_sf"/>
</dbReference>
<feature type="domain" description="P-type ATPase A" evidence="14">
    <location>
        <begin position="407"/>
        <end position="536"/>
    </location>
</feature>
<dbReference type="SFLD" id="SFLDS00003">
    <property type="entry name" value="Haloacid_Dehalogenase"/>
    <property type="match status" value="1"/>
</dbReference>
<dbReference type="InterPro" id="IPR018303">
    <property type="entry name" value="ATPase_P-typ_P_site"/>
</dbReference>
<dbReference type="EMBL" id="JAZHXJ010000068">
    <property type="protein sequence ID" value="KAL1877102.1"/>
    <property type="molecule type" value="Genomic_DNA"/>
</dbReference>
<keyword evidence="17" id="KW-1185">Reference proteome</keyword>
<dbReference type="InterPro" id="IPR059000">
    <property type="entry name" value="ATPase_P-type_domA"/>
</dbReference>
<dbReference type="SUPFAM" id="SSF81653">
    <property type="entry name" value="Calcium ATPase, transduction domain A"/>
    <property type="match status" value="1"/>
</dbReference>
<dbReference type="InterPro" id="IPR023298">
    <property type="entry name" value="ATPase_P-typ_TM_dom_sf"/>
</dbReference>
<evidence type="ECO:0000259" key="14">
    <source>
        <dbReference type="Pfam" id="PF00122"/>
    </source>
</evidence>
<feature type="transmembrane region" description="Helical" evidence="13">
    <location>
        <begin position="1163"/>
        <end position="1185"/>
    </location>
</feature>
<comment type="caution">
    <text evidence="16">The sequence shown here is derived from an EMBL/GenBank/DDBJ whole genome shotgun (WGS) entry which is preliminary data.</text>
</comment>
<evidence type="ECO:0000256" key="7">
    <source>
        <dbReference type="ARBA" id="ARBA00022840"/>
    </source>
</evidence>
<organism evidence="16 17">
    <name type="scientific">Phialemonium thermophilum</name>
    <dbReference type="NCBI Taxonomy" id="223376"/>
    <lineage>
        <taxon>Eukaryota</taxon>
        <taxon>Fungi</taxon>
        <taxon>Dikarya</taxon>
        <taxon>Ascomycota</taxon>
        <taxon>Pezizomycotina</taxon>
        <taxon>Sordariomycetes</taxon>
        <taxon>Sordariomycetidae</taxon>
        <taxon>Cephalothecales</taxon>
        <taxon>Cephalothecaceae</taxon>
        <taxon>Phialemonium</taxon>
    </lineage>
</organism>
<evidence type="ECO:0000256" key="12">
    <source>
        <dbReference type="ARBA" id="ARBA00049360"/>
    </source>
</evidence>
<accession>A0ABR3XNF2</accession>
<dbReference type="InterPro" id="IPR047819">
    <property type="entry name" value="P5A-ATPase_N"/>
</dbReference>
<keyword evidence="3" id="KW-0597">Phosphoprotein</keyword>
<feature type="domain" description="P5B-type ATPase N-terminal" evidence="15">
    <location>
        <begin position="171"/>
        <end position="290"/>
    </location>
</feature>
<dbReference type="Gene3D" id="3.40.1110.10">
    <property type="entry name" value="Calcium-transporting ATPase, cytoplasmic domain N"/>
    <property type="match status" value="1"/>
</dbReference>
<comment type="catalytic activity">
    <reaction evidence="12 13">
        <text>ATP + H2O = ADP + phosphate + H(+)</text>
        <dbReference type="Rhea" id="RHEA:13065"/>
        <dbReference type="ChEBI" id="CHEBI:15377"/>
        <dbReference type="ChEBI" id="CHEBI:15378"/>
        <dbReference type="ChEBI" id="CHEBI:30616"/>
        <dbReference type="ChEBI" id="CHEBI:43474"/>
        <dbReference type="ChEBI" id="CHEBI:456216"/>
    </reaction>
</comment>
<feature type="transmembrane region" description="Helical" evidence="13">
    <location>
        <begin position="1279"/>
        <end position="1300"/>
    </location>
</feature>
<feature type="transmembrane region" description="Helical" evidence="13">
    <location>
        <begin position="1210"/>
        <end position="1228"/>
    </location>
</feature>
<evidence type="ECO:0000256" key="10">
    <source>
        <dbReference type="ARBA" id="ARBA00022989"/>
    </source>
</evidence>
<evidence type="ECO:0000256" key="2">
    <source>
        <dbReference type="ARBA" id="ARBA00006000"/>
    </source>
</evidence>
<comment type="similarity">
    <text evidence="2 13">Belongs to the cation transport ATPase (P-type) (TC 3.A.3) family. Type V subfamily.</text>
</comment>
<dbReference type="NCBIfam" id="TIGR01494">
    <property type="entry name" value="ATPase_P-type"/>
    <property type="match status" value="1"/>
</dbReference>
<evidence type="ECO:0000259" key="15">
    <source>
        <dbReference type="Pfam" id="PF12409"/>
    </source>
</evidence>
<dbReference type="PROSITE" id="PS01229">
    <property type="entry name" value="COF_2"/>
    <property type="match status" value="1"/>
</dbReference>
<keyword evidence="10 13" id="KW-1133">Transmembrane helix</keyword>
<dbReference type="SFLD" id="SFLDG00002">
    <property type="entry name" value="C1.7:_P-type_atpase_like"/>
    <property type="match status" value="1"/>
</dbReference>
<dbReference type="Proteomes" id="UP001586593">
    <property type="component" value="Unassembled WGS sequence"/>
</dbReference>
<evidence type="ECO:0000256" key="1">
    <source>
        <dbReference type="ARBA" id="ARBA00004141"/>
    </source>
</evidence>
<dbReference type="SFLD" id="SFLDF00027">
    <property type="entry name" value="p-type_atpase"/>
    <property type="match status" value="1"/>
</dbReference>
<dbReference type="PANTHER" id="PTHR45630:SF8">
    <property type="entry name" value="CATION-TRANSPORTING ATPASE"/>
    <property type="match status" value="1"/>
</dbReference>
<feature type="transmembrane region" description="Helical" evidence="13">
    <location>
        <begin position="369"/>
        <end position="389"/>
    </location>
</feature>